<dbReference type="InterPro" id="IPR023415">
    <property type="entry name" value="LDLR_class-A_CS"/>
</dbReference>
<feature type="disulfide bond" evidence="24">
    <location>
        <begin position="168"/>
        <end position="186"/>
    </location>
</feature>
<dbReference type="GeneTree" id="ENSGT00940000154819"/>
<dbReference type="InterPro" id="IPR000033">
    <property type="entry name" value="LDLR_classB_rpt"/>
</dbReference>
<evidence type="ECO:0000256" key="7">
    <source>
        <dbReference type="ARBA" id="ARBA00022553"/>
    </source>
</evidence>
<dbReference type="FunFam" id="2.120.10.30:FF:000002">
    <property type="entry name" value="low-density lipoprotein receptor isoform X1"/>
    <property type="match status" value="1"/>
</dbReference>
<dbReference type="GO" id="GO:0007165">
    <property type="term" value="P:signal transduction"/>
    <property type="evidence" value="ECO:0007669"/>
    <property type="project" value="UniProtKB-ARBA"/>
</dbReference>
<feature type="disulfide bond" evidence="24">
    <location>
        <begin position="292"/>
        <end position="304"/>
    </location>
</feature>
<evidence type="ECO:0000256" key="6">
    <source>
        <dbReference type="ARBA" id="ARBA00022536"/>
    </source>
</evidence>
<dbReference type="SUPFAM" id="SSF63825">
    <property type="entry name" value="YWTD domain"/>
    <property type="match status" value="1"/>
</dbReference>
<dbReference type="SMART" id="SM00192">
    <property type="entry name" value="LDLa"/>
    <property type="match status" value="7"/>
</dbReference>
<keyword evidence="30" id="KW-1185">Reference proteome</keyword>
<keyword evidence="5" id="KW-0964">Secreted</keyword>
<keyword evidence="11 27" id="KW-0732">Signal</keyword>
<dbReference type="InterPro" id="IPR011042">
    <property type="entry name" value="6-blade_b-propeller_TolB-like"/>
</dbReference>
<feature type="disulfide bond" evidence="24">
    <location>
        <begin position="41"/>
        <end position="53"/>
    </location>
</feature>
<dbReference type="Proteomes" id="UP000694554">
    <property type="component" value="Chromosome 1"/>
</dbReference>
<feature type="repeat" description="LDL-receptor class B" evidence="25">
    <location>
        <begin position="455"/>
        <end position="501"/>
    </location>
</feature>
<dbReference type="PROSITE" id="PS01209">
    <property type="entry name" value="LDLRA_1"/>
    <property type="match status" value="4"/>
</dbReference>
<feature type="disulfide bond" evidence="24">
    <location>
        <begin position="87"/>
        <end position="105"/>
    </location>
</feature>
<evidence type="ECO:0000256" key="11">
    <source>
        <dbReference type="ARBA" id="ARBA00022729"/>
    </source>
</evidence>
<keyword evidence="14" id="KW-0832">Ubl conjugation</keyword>
<keyword evidence="6 23" id="KW-0245">EGF-like domain</keyword>
<dbReference type="SMART" id="SM00135">
    <property type="entry name" value="LY"/>
    <property type="match status" value="5"/>
</dbReference>
<evidence type="ECO:0000256" key="15">
    <source>
        <dbReference type="ARBA" id="ARBA00022989"/>
    </source>
</evidence>
<dbReference type="InterPro" id="IPR000742">
    <property type="entry name" value="EGF"/>
</dbReference>
<evidence type="ECO:0000256" key="20">
    <source>
        <dbReference type="ARBA" id="ARBA00062436"/>
    </source>
</evidence>
<keyword evidence="8" id="KW-0254">Endocytosis</keyword>
<dbReference type="PROSITE" id="PS01186">
    <property type="entry name" value="EGF_2"/>
    <property type="match status" value="2"/>
</dbReference>
<evidence type="ECO:0000256" key="5">
    <source>
        <dbReference type="ARBA" id="ARBA00022525"/>
    </source>
</evidence>
<dbReference type="Pfam" id="PF00058">
    <property type="entry name" value="Ldl_recept_b"/>
    <property type="match status" value="5"/>
</dbReference>
<gene>
    <name evidence="29" type="primary">LRP8</name>
</gene>
<keyword evidence="15 26" id="KW-1133">Transmembrane helix</keyword>
<dbReference type="GO" id="GO:0005041">
    <property type="term" value="F:low-density lipoprotein particle receptor activity"/>
    <property type="evidence" value="ECO:0007669"/>
    <property type="project" value="UniProtKB-ARBA"/>
</dbReference>
<dbReference type="GO" id="GO:0004888">
    <property type="term" value="F:transmembrane signaling receptor activity"/>
    <property type="evidence" value="ECO:0007669"/>
    <property type="project" value="UniProtKB-ARBA"/>
</dbReference>
<dbReference type="PROSITE" id="PS50068">
    <property type="entry name" value="LDLRA_2"/>
    <property type="match status" value="7"/>
</dbReference>
<dbReference type="PANTHER" id="PTHR22722:SF15">
    <property type="entry name" value="LOW-DENSITY LIPOPROTEIN RECEPTOR-RELATED"/>
    <property type="match status" value="1"/>
</dbReference>
<feature type="disulfide bond" evidence="24">
    <location>
        <begin position="60"/>
        <end position="75"/>
    </location>
</feature>
<dbReference type="GO" id="GO:0005576">
    <property type="term" value="C:extracellular region"/>
    <property type="evidence" value="ECO:0007669"/>
    <property type="project" value="UniProtKB-SubCell"/>
</dbReference>
<dbReference type="CDD" id="cd00112">
    <property type="entry name" value="LDLa"/>
    <property type="match status" value="6"/>
</dbReference>
<dbReference type="FunFam" id="4.10.400.10:FF:000113">
    <property type="entry name" value="Low-density lipoprotein receptor-related protein 8"/>
    <property type="match status" value="1"/>
</dbReference>
<keyword evidence="4" id="KW-1003">Cell membrane</keyword>
<dbReference type="SUPFAM" id="SSF57196">
    <property type="entry name" value="EGF/Laminin"/>
    <property type="match status" value="3"/>
</dbReference>
<evidence type="ECO:0000256" key="9">
    <source>
        <dbReference type="ARBA" id="ARBA00022692"/>
    </source>
</evidence>
<evidence type="ECO:0000256" key="13">
    <source>
        <dbReference type="ARBA" id="ARBA00022837"/>
    </source>
</evidence>
<evidence type="ECO:0000256" key="22">
    <source>
        <dbReference type="ARBA" id="ARBA00081482"/>
    </source>
</evidence>
<feature type="disulfide bond" evidence="24">
    <location>
        <begin position="180"/>
        <end position="195"/>
    </location>
</feature>
<evidence type="ECO:0000256" key="2">
    <source>
        <dbReference type="ARBA" id="ARBA00004613"/>
    </source>
</evidence>
<dbReference type="GO" id="GO:0042562">
    <property type="term" value="F:hormone binding"/>
    <property type="evidence" value="ECO:0007669"/>
    <property type="project" value="TreeGrafter"/>
</dbReference>
<evidence type="ECO:0000256" key="17">
    <source>
        <dbReference type="ARBA" id="ARBA00023157"/>
    </source>
</evidence>
<dbReference type="PROSITE" id="PS01187">
    <property type="entry name" value="EGF_CA"/>
    <property type="match status" value="1"/>
</dbReference>
<feature type="transmembrane region" description="Helical" evidence="26">
    <location>
        <begin position="743"/>
        <end position="766"/>
    </location>
</feature>
<dbReference type="PROSITE" id="PS51120">
    <property type="entry name" value="LDLRB"/>
    <property type="match status" value="4"/>
</dbReference>
<feature type="disulfide bond" evidence="24">
    <location>
        <begin position="161"/>
        <end position="173"/>
    </location>
</feature>
<dbReference type="InterPro" id="IPR002172">
    <property type="entry name" value="LDrepeatLR_classA_rpt"/>
</dbReference>
<dbReference type="FunFam" id="2.10.25.10:FF:000009">
    <property type="entry name" value="Low-density lipoprotein receptor isoform 1"/>
    <property type="match status" value="1"/>
</dbReference>
<dbReference type="GO" id="GO:0006898">
    <property type="term" value="P:receptor-mediated endocytosis"/>
    <property type="evidence" value="ECO:0007669"/>
    <property type="project" value="TreeGrafter"/>
</dbReference>
<dbReference type="Pfam" id="PF00057">
    <property type="entry name" value="Ldl_recept_a"/>
    <property type="match status" value="7"/>
</dbReference>
<dbReference type="Gene3D" id="4.10.400.10">
    <property type="entry name" value="Low-density Lipoprotein Receptor"/>
    <property type="match status" value="6"/>
</dbReference>
<dbReference type="InterPro" id="IPR049883">
    <property type="entry name" value="NOTCH1_EGF-like"/>
</dbReference>
<dbReference type="SUPFAM" id="SSF57424">
    <property type="entry name" value="LDL receptor-like module"/>
    <property type="match status" value="7"/>
</dbReference>
<dbReference type="PRINTS" id="PR00261">
    <property type="entry name" value="LDLRECEPTOR"/>
</dbReference>
<keyword evidence="12" id="KW-0677">Repeat</keyword>
<feature type="repeat" description="LDL-receptor class B" evidence="25">
    <location>
        <begin position="545"/>
        <end position="588"/>
    </location>
</feature>
<comment type="caution">
    <text evidence="23">Lacks conserved residue(s) required for the propagation of feature annotation.</text>
</comment>
<reference evidence="29" key="3">
    <citation type="submission" date="2025-09" db="UniProtKB">
        <authorList>
            <consortium name="Ensembl"/>
        </authorList>
    </citation>
    <scope>IDENTIFICATION</scope>
</reference>
<dbReference type="CDD" id="cd00054">
    <property type="entry name" value="EGF_CA"/>
    <property type="match status" value="1"/>
</dbReference>
<keyword evidence="7" id="KW-0597">Phosphoprotein</keyword>
<feature type="disulfide bond" evidence="24">
    <location>
        <begin position="48"/>
        <end position="66"/>
    </location>
</feature>
<evidence type="ECO:0000256" key="24">
    <source>
        <dbReference type="PROSITE-ProRule" id="PRU00124"/>
    </source>
</evidence>
<keyword evidence="19" id="KW-0325">Glycoprotein</keyword>
<dbReference type="GO" id="GO:0034185">
    <property type="term" value="F:apolipoprotein binding"/>
    <property type="evidence" value="ECO:0007669"/>
    <property type="project" value="UniProtKB-ARBA"/>
</dbReference>
<evidence type="ECO:0000256" key="26">
    <source>
        <dbReference type="SAM" id="Phobius"/>
    </source>
</evidence>
<evidence type="ECO:0000256" key="8">
    <source>
        <dbReference type="ARBA" id="ARBA00022583"/>
    </source>
</evidence>
<evidence type="ECO:0000256" key="1">
    <source>
        <dbReference type="ARBA" id="ARBA00004251"/>
    </source>
</evidence>
<feature type="disulfide bond" evidence="24">
    <location>
        <begin position="142"/>
        <end position="157"/>
    </location>
</feature>
<evidence type="ECO:0000256" key="25">
    <source>
        <dbReference type="PROSITE-ProRule" id="PRU00461"/>
    </source>
</evidence>
<evidence type="ECO:0000256" key="27">
    <source>
        <dbReference type="SAM" id="SignalP"/>
    </source>
</evidence>
<evidence type="ECO:0000256" key="12">
    <source>
        <dbReference type="ARBA" id="ARBA00022737"/>
    </source>
</evidence>
<feature type="disulfide bond" evidence="24">
    <location>
        <begin position="299"/>
        <end position="317"/>
    </location>
</feature>
<evidence type="ECO:0000256" key="19">
    <source>
        <dbReference type="ARBA" id="ARBA00023180"/>
    </source>
</evidence>
<feature type="repeat" description="LDL-receptor class B" evidence="25">
    <location>
        <begin position="502"/>
        <end position="544"/>
    </location>
</feature>
<reference evidence="29" key="2">
    <citation type="submission" date="2025-08" db="UniProtKB">
        <authorList>
            <consortium name="Ensembl"/>
        </authorList>
    </citation>
    <scope>IDENTIFICATION</scope>
</reference>
<evidence type="ECO:0000256" key="3">
    <source>
        <dbReference type="ARBA" id="ARBA00009939"/>
    </source>
</evidence>
<dbReference type="InterPro" id="IPR036055">
    <property type="entry name" value="LDL_receptor-like_sf"/>
</dbReference>
<name>A0A8C9AT92_PHOSS</name>
<dbReference type="FunFam" id="4.10.400.10:FF:000136">
    <property type="entry name" value="low-density lipoprotein receptor isoform X5"/>
    <property type="match status" value="1"/>
</dbReference>
<dbReference type="FunFam" id="2.10.25.10:FF:000052">
    <property type="entry name" value="low-density lipoprotein receptor isoform X1"/>
    <property type="match status" value="1"/>
</dbReference>
<feature type="disulfide bond" evidence="24">
    <location>
        <begin position="260"/>
        <end position="278"/>
    </location>
</feature>
<dbReference type="GO" id="GO:0016324">
    <property type="term" value="C:apical plasma membrane"/>
    <property type="evidence" value="ECO:0007669"/>
    <property type="project" value="TreeGrafter"/>
</dbReference>
<feature type="domain" description="EGF-like" evidence="28">
    <location>
        <begin position="369"/>
        <end position="408"/>
    </location>
</feature>
<dbReference type="FunFam" id="4.10.400.10:FF:000138">
    <property type="entry name" value="Low-density lipoprotein receptor-related protein 8"/>
    <property type="match status" value="1"/>
</dbReference>
<dbReference type="Gene3D" id="2.120.10.30">
    <property type="entry name" value="TolB, C-terminal domain"/>
    <property type="match status" value="1"/>
</dbReference>
<evidence type="ECO:0000256" key="21">
    <source>
        <dbReference type="ARBA" id="ARBA00074426"/>
    </source>
</evidence>
<keyword evidence="18" id="KW-0675">Receptor</keyword>
<dbReference type="AlphaFoldDB" id="A0A8C9AT92"/>
<feature type="disulfide bond" evidence="23">
    <location>
        <begin position="373"/>
        <end position="383"/>
    </location>
</feature>
<evidence type="ECO:0000259" key="28">
    <source>
        <dbReference type="PROSITE" id="PS50026"/>
    </source>
</evidence>
<dbReference type="InterPro" id="IPR001881">
    <property type="entry name" value="EGF-like_Ca-bd_dom"/>
</dbReference>
<feature type="disulfide bond" evidence="24">
    <location>
        <begin position="80"/>
        <end position="92"/>
    </location>
</feature>
<dbReference type="Pfam" id="PF07645">
    <property type="entry name" value="EGF_CA"/>
    <property type="match status" value="1"/>
</dbReference>
<proteinExistence type="inferred from homology"/>
<feature type="signal peptide" evidence="27">
    <location>
        <begin position="1"/>
        <end position="26"/>
    </location>
</feature>
<evidence type="ECO:0000256" key="16">
    <source>
        <dbReference type="ARBA" id="ARBA00023136"/>
    </source>
</evidence>
<dbReference type="InterPro" id="IPR018097">
    <property type="entry name" value="EGF_Ca-bd_CS"/>
</dbReference>
<dbReference type="SMART" id="SM00179">
    <property type="entry name" value="EGF_CA"/>
    <property type="match status" value="2"/>
</dbReference>
<accession>A0A8C9AT92</accession>
<dbReference type="GO" id="GO:0043235">
    <property type="term" value="C:receptor complex"/>
    <property type="evidence" value="ECO:0007669"/>
    <property type="project" value="TreeGrafter"/>
</dbReference>
<dbReference type="Ensembl" id="ENSPSNT00000000199.1">
    <property type="protein sequence ID" value="ENSPSNP00000000155.1"/>
    <property type="gene ID" value="ENSPSNG00000000103.1"/>
</dbReference>
<dbReference type="InterPro" id="IPR000152">
    <property type="entry name" value="EGF-type_Asp/Asn_hydroxyl_site"/>
</dbReference>
<keyword evidence="9 26" id="KW-0812">Transmembrane</keyword>
<feature type="repeat" description="LDL-receptor class B" evidence="25">
    <location>
        <begin position="589"/>
        <end position="633"/>
    </location>
</feature>
<keyword evidence="16 26" id="KW-0472">Membrane</keyword>
<dbReference type="FunFam" id="4.10.400.10:FF:000162">
    <property type="entry name" value="LDL receptor related protein 8"/>
    <property type="match status" value="1"/>
</dbReference>
<dbReference type="Gene3D" id="2.10.25.10">
    <property type="entry name" value="Laminin"/>
    <property type="match status" value="3"/>
</dbReference>
<evidence type="ECO:0000256" key="4">
    <source>
        <dbReference type="ARBA" id="ARBA00022475"/>
    </source>
</evidence>
<dbReference type="GO" id="GO:0005509">
    <property type="term" value="F:calcium ion binding"/>
    <property type="evidence" value="ECO:0007669"/>
    <property type="project" value="InterPro"/>
</dbReference>
<dbReference type="InterPro" id="IPR051221">
    <property type="entry name" value="LDLR-related"/>
</dbReference>
<dbReference type="Gene3D" id="2.40.128.620">
    <property type="match status" value="1"/>
</dbReference>
<evidence type="ECO:0000313" key="30">
    <source>
        <dbReference type="Proteomes" id="UP000694554"/>
    </source>
</evidence>
<dbReference type="PROSITE" id="PS50026">
    <property type="entry name" value="EGF_3"/>
    <property type="match status" value="1"/>
</dbReference>
<evidence type="ECO:0000256" key="14">
    <source>
        <dbReference type="ARBA" id="ARBA00022843"/>
    </source>
</evidence>
<dbReference type="Pfam" id="PF14670">
    <property type="entry name" value="FXa_inhibition"/>
    <property type="match status" value="1"/>
</dbReference>
<organism evidence="29 30">
    <name type="scientific">Phocoena sinus</name>
    <name type="common">Vaquita</name>
    <dbReference type="NCBI Taxonomy" id="42100"/>
    <lineage>
        <taxon>Eukaryota</taxon>
        <taxon>Metazoa</taxon>
        <taxon>Chordata</taxon>
        <taxon>Craniata</taxon>
        <taxon>Vertebrata</taxon>
        <taxon>Euteleostomi</taxon>
        <taxon>Mammalia</taxon>
        <taxon>Eutheria</taxon>
        <taxon>Laurasiatheria</taxon>
        <taxon>Artiodactyla</taxon>
        <taxon>Whippomorpha</taxon>
        <taxon>Cetacea</taxon>
        <taxon>Odontoceti</taxon>
        <taxon>Phocoenidae</taxon>
        <taxon>Phocoena</taxon>
    </lineage>
</organism>
<keyword evidence="17 23" id="KW-1015">Disulfide bond</keyword>
<evidence type="ECO:0000256" key="23">
    <source>
        <dbReference type="PROSITE-ProRule" id="PRU00076"/>
    </source>
</evidence>
<comment type="similarity">
    <text evidence="3">Belongs to the LDLR family.</text>
</comment>
<feature type="disulfide bond" evidence="24">
    <location>
        <begin position="272"/>
        <end position="287"/>
    </location>
</feature>
<comment type="subunit">
    <text evidence="20">Homooligomer. Interacts with VLDLR. Reelin associates with two or more receptor molecules. Interacts with DAB1 and JNK-interacting proteins. Interacts with SNX17. Interacts with PCSK9. Interacts with MDK; this interaction is calcium dependent. Interacts with CLU.</text>
</comment>
<feature type="disulfide bond" evidence="24">
    <location>
        <begin position="311"/>
        <end position="326"/>
    </location>
</feature>
<protein>
    <recommendedName>
        <fullName evidence="21">Low-density lipoprotein receptor-related protein 8</fullName>
    </recommendedName>
    <alternativeName>
        <fullName evidence="22">Apolipoprotein E receptor 2</fullName>
    </alternativeName>
</protein>
<evidence type="ECO:0000256" key="10">
    <source>
        <dbReference type="ARBA" id="ARBA00022723"/>
    </source>
</evidence>
<dbReference type="PANTHER" id="PTHR22722">
    <property type="entry name" value="LOW-DENSITY LIPOPROTEIN RECEPTOR-RELATED PROTEIN 2-RELATED"/>
    <property type="match status" value="1"/>
</dbReference>
<feature type="chain" id="PRO_5034058318" description="Low-density lipoprotein receptor-related protein 8" evidence="27">
    <location>
        <begin position="27"/>
        <end position="881"/>
    </location>
</feature>
<dbReference type="SMART" id="SM00181">
    <property type="entry name" value="EGF"/>
    <property type="match status" value="4"/>
</dbReference>
<dbReference type="PROSITE" id="PS00010">
    <property type="entry name" value="ASX_HYDROXYL"/>
    <property type="match status" value="2"/>
</dbReference>
<keyword evidence="10" id="KW-0479">Metal-binding</keyword>
<evidence type="ECO:0000256" key="18">
    <source>
        <dbReference type="ARBA" id="ARBA00023170"/>
    </source>
</evidence>
<evidence type="ECO:0000313" key="29">
    <source>
        <dbReference type="Ensembl" id="ENSPSNP00000000155.1"/>
    </source>
</evidence>
<sequence length="881" mass="97594">MGRPERGALRPLALLLLLLQLQYLEAAADPLRGGQGSVKECEEDQFRCRNERCIPSVWRCDEDDDCSDNSDEDDCPKKTCADSDFTCDDGHCIRERWKCDGEEECPDGSDESEATCTKQVCPAEKLSCGPTSHKCVPASWRCDGEKDCESGVDEAGCATLCAPHEFQCSNRSCLAAVFVCDGDDDCGDGSDERGCADPACGPREFRCGGDGGVCIPERWVCDRQFDCEDRSDEAAELCGRAGPRATSAPAACAAASQFACRSGECVHLGWRCDGDRDCKDKSDEADCPLGTCRGDEFRCGDGTCVPAIKRCNQEQDCPDRSDEAGCLQGLNECLHNNGGCSHICTDLRIGFECTCPSGYRLLDQKTCGDIDECEDPDACSQICVNYKGYFKCECHPGYEMDTLTKNCKAVAGRSPSLIFTNRHEVRRIDLVKRDYSRLIPMLKNVVALDVEVATNRIYWCDLSYRKIYSAYMDKASDPAEQEVLIDEQLHSPEGLAVDWVHKHIYWTDSGTKTISVATADGGRRCTLFSRDLSEPRAIAVDPLRGFVYWSDWGYEAKIEKSGLNGVHRQTLVSDGIEWPNGITLDLLNQRLYWVDSKLHQLSSIDFSGGNRKMLISSPDYLSHPFGIAVFEDKVFWTDLENEAIFSANRLNGLEISVLAENLNNPHDIVIFHELKQPRAADACELSAQPNGGCEYLCLPAPQMSSHSPKYTCACPDTMRLGPDMKRCYRDGNESGKMGSTVTAAVIGIIVPMVVIALLCMSGYLIWRNWKRKNTKSMNFDNPVYRKTTEEEDEDELHIGRAAQIGHVYPAAISSFDHPLWAEPCLGETREMEDPAPALKELFVLPGEPRSQLHQLPKNPLSELPVVKCKRVALSLEDDGLP</sequence>
<comment type="subcellular location">
    <subcellularLocation>
        <location evidence="1">Cell membrane</location>
        <topology evidence="1">Single-pass type I membrane protein</topology>
    </subcellularLocation>
    <subcellularLocation>
        <location evidence="2">Secreted</location>
    </subcellularLocation>
</comment>
<reference evidence="29" key="1">
    <citation type="submission" date="2019-08" db="EMBL/GenBank/DDBJ databases">
        <title>Phocoena sinus (Vaquita) genome, mPhoSin1, primary haplotype.</title>
        <authorList>
            <person name="Morin P."/>
            <person name="Mountcastle J."/>
            <person name="Fungtammasan C."/>
            <person name="Rhie A."/>
            <person name="Rojas-Bracho L."/>
            <person name="Smith C.R."/>
            <person name="Taylor B.L."/>
            <person name="Gulland F.M.D."/>
            <person name="Musser W."/>
            <person name="Houck M."/>
            <person name="Haase B."/>
            <person name="Paez S."/>
            <person name="Howe K."/>
            <person name="Torrance J."/>
            <person name="Formenti G."/>
            <person name="Phillippy A."/>
            <person name="Ryder O."/>
            <person name="Jarvis E.D."/>
            <person name="Fedrigo O."/>
        </authorList>
    </citation>
    <scope>NUCLEOTIDE SEQUENCE [LARGE SCALE GENOMIC DNA]</scope>
</reference>
<keyword evidence="13" id="KW-0106">Calcium</keyword>